<name>A0A5Q6RZ07_9ACTN</name>
<reference evidence="3 4" key="1">
    <citation type="submission" date="2019-09" db="EMBL/GenBank/DDBJ databases">
        <title>Mumia zhuanghuii sp. nov. isolated from the intestinal contents of plateau pika (Ochotona curzoniae) in the Qinghai-Tibet plateau of China.</title>
        <authorList>
            <person name="Tian Z."/>
        </authorList>
    </citation>
    <scope>NUCLEOTIDE SEQUENCE [LARGE SCALE GENOMIC DNA]</scope>
    <source>
        <strain evidence="4">350</strain>
    </source>
</reference>
<dbReference type="Proteomes" id="UP000307768">
    <property type="component" value="Unassembled WGS sequence"/>
</dbReference>
<keyword evidence="1" id="KW-0732">Signal</keyword>
<dbReference type="EMBL" id="VDFQ02000002">
    <property type="protein sequence ID" value="KAA1423338.1"/>
    <property type="molecule type" value="Genomic_DNA"/>
</dbReference>
<dbReference type="AlphaFoldDB" id="A0A5Q6RZ07"/>
<dbReference type="SUPFAM" id="SSF55166">
    <property type="entry name" value="Hedgehog/DD-peptidase"/>
    <property type="match status" value="1"/>
</dbReference>
<proteinExistence type="predicted"/>
<dbReference type="InterPro" id="IPR009045">
    <property type="entry name" value="Zn_M74/Hedgehog-like"/>
</dbReference>
<feature type="chain" id="PRO_5024290301" evidence="1">
    <location>
        <begin position="28"/>
        <end position="449"/>
    </location>
</feature>
<dbReference type="Gene3D" id="2.60.40.10">
    <property type="entry name" value="Immunoglobulins"/>
    <property type="match status" value="1"/>
</dbReference>
<dbReference type="OrthoDB" id="9799970at2"/>
<gene>
    <name evidence="3" type="ORF">FE697_006905</name>
</gene>
<dbReference type="InterPro" id="IPR039561">
    <property type="entry name" value="Peptidase_M15C"/>
</dbReference>
<evidence type="ECO:0000256" key="1">
    <source>
        <dbReference type="SAM" id="SignalP"/>
    </source>
</evidence>
<dbReference type="GO" id="GO:0008233">
    <property type="term" value="F:peptidase activity"/>
    <property type="evidence" value="ECO:0007669"/>
    <property type="project" value="InterPro"/>
</dbReference>
<feature type="domain" description="Peptidase M15C" evidence="2">
    <location>
        <begin position="361"/>
        <end position="433"/>
    </location>
</feature>
<organism evidence="3 4">
    <name type="scientific">Mumia zhuanghuii</name>
    <dbReference type="NCBI Taxonomy" id="2585211"/>
    <lineage>
        <taxon>Bacteria</taxon>
        <taxon>Bacillati</taxon>
        <taxon>Actinomycetota</taxon>
        <taxon>Actinomycetes</taxon>
        <taxon>Propionibacteriales</taxon>
        <taxon>Nocardioidaceae</taxon>
        <taxon>Mumia</taxon>
    </lineage>
</organism>
<comment type="caution">
    <text evidence="3">The sequence shown here is derived from an EMBL/GenBank/DDBJ whole genome shotgun (WGS) entry which is preliminary data.</text>
</comment>
<dbReference type="GO" id="GO:0005975">
    <property type="term" value="P:carbohydrate metabolic process"/>
    <property type="evidence" value="ECO:0007669"/>
    <property type="project" value="UniProtKB-ARBA"/>
</dbReference>
<accession>A0A5Q6RZ07</accession>
<dbReference type="RefSeq" id="WP_149768857.1">
    <property type="nucleotide sequence ID" value="NZ_VDFQ02000002.1"/>
</dbReference>
<sequence>MTPGRVLLSLLGLLLVGSLLVASPASAAPPDLVVSAPATAYAGTTVTISGTTSDTGAPIRLDRRDRVGTWVQVATTAPAADGSFALRVTADPGTQRFRVVQATGGGTAVRELAVTGNAAPSRVALGGATRVADGNTATLQVRWTTSDGRPVTGTTQLWARRRSSTTWEHRSTFTVRAGAAAVRVRPRVDVVYRVRVGATPYARTAWSATRTIDNIPPGYVFRRPAKAPAPRIRLRAQPRATKAGAAVTVSRISDSVWRSMTGRTWHRGCPVGRSSLRLVRTNYYAYDGYRRRGEIVVHKSVAKATKRVFQDLHAAKAPIRSLYRVDRFGWSRRLRGGNDLKSMAAGNSSGFNCRGVVGRPSTRSPHSTGRSLDINPWENPYRSAWGILPNRTWDARRSPSRVVYRSRSHTVVRIMARHGFWWMGRSDWQHFQYSGRGARTLPPPATFLD</sequence>
<dbReference type="Gene3D" id="3.30.1380.10">
    <property type="match status" value="1"/>
</dbReference>
<feature type="signal peptide" evidence="1">
    <location>
        <begin position="1"/>
        <end position="27"/>
    </location>
</feature>
<dbReference type="InterPro" id="IPR013783">
    <property type="entry name" value="Ig-like_fold"/>
</dbReference>
<dbReference type="Pfam" id="PF13539">
    <property type="entry name" value="Peptidase_M15_4"/>
    <property type="match status" value="1"/>
</dbReference>
<evidence type="ECO:0000313" key="4">
    <source>
        <dbReference type="Proteomes" id="UP000307768"/>
    </source>
</evidence>
<evidence type="ECO:0000259" key="2">
    <source>
        <dbReference type="Pfam" id="PF13539"/>
    </source>
</evidence>
<protein>
    <submittedName>
        <fullName evidence="3">M15 family metallopeptidase</fullName>
    </submittedName>
</protein>
<evidence type="ECO:0000313" key="3">
    <source>
        <dbReference type="EMBL" id="KAA1423338.1"/>
    </source>
</evidence>